<dbReference type="AlphaFoldDB" id="A0A4R7RM37"/>
<evidence type="ECO:0000313" key="1">
    <source>
        <dbReference type="EMBL" id="TDU63224.1"/>
    </source>
</evidence>
<comment type="caution">
    <text evidence="1">The sequence shown here is derived from an EMBL/GenBank/DDBJ whole genome shotgun (WGS) entry which is preliminary data.</text>
</comment>
<sequence length="224" mass="23984">MRGASANENAWGGRMAGRITAVAGQGATVLPCQCPFRQMFSGLRYAGGLCGRECLGRTDGGQDHRSRGTGCNRTSLPVSIPASLRDATQVEDLFDSHPVVLGRYATFTTGYFPCSLWELHEVTWALGAGMRATECFQAFDLRGASADENGWGGRMAGRITAVAGQGAHRASVPVFLPASLRDATQVGDFPPLIRWFSVATRPSPPGIFRAPSGSAMRYRGHSFR</sequence>
<protein>
    <submittedName>
        <fullName evidence="1">Uncharacterized protein</fullName>
    </submittedName>
</protein>
<name>A0A4R7RM37_9BACT</name>
<reference evidence="1 2" key="1">
    <citation type="submission" date="2019-03" db="EMBL/GenBank/DDBJ databases">
        <title>Genomic Encyclopedia of Archaeal and Bacterial Type Strains, Phase II (KMG-II): from individual species to whole genera.</title>
        <authorList>
            <person name="Goeker M."/>
        </authorList>
    </citation>
    <scope>NUCLEOTIDE SEQUENCE [LARGE SCALE GENOMIC DNA]</scope>
    <source>
        <strain evidence="1 2">ATCC 25309</strain>
    </source>
</reference>
<dbReference type="EMBL" id="SOCA01000014">
    <property type="protein sequence ID" value="TDU63224.1"/>
    <property type="molecule type" value="Genomic_DNA"/>
</dbReference>
<proteinExistence type="predicted"/>
<evidence type="ECO:0000313" key="2">
    <source>
        <dbReference type="Proteomes" id="UP000295662"/>
    </source>
</evidence>
<dbReference type="Proteomes" id="UP000295662">
    <property type="component" value="Unassembled WGS sequence"/>
</dbReference>
<gene>
    <name evidence="1" type="ORF">EI77_04433</name>
</gene>
<keyword evidence="2" id="KW-1185">Reference proteome</keyword>
<accession>A0A4R7RM37</accession>
<organism evidence="1 2">
    <name type="scientific">Prosthecobacter fusiformis</name>
    <dbReference type="NCBI Taxonomy" id="48464"/>
    <lineage>
        <taxon>Bacteria</taxon>
        <taxon>Pseudomonadati</taxon>
        <taxon>Verrucomicrobiota</taxon>
        <taxon>Verrucomicrobiia</taxon>
        <taxon>Verrucomicrobiales</taxon>
        <taxon>Verrucomicrobiaceae</taxon>
        <taxon>Prosthecobacter</taxon>
    </lineage>
</organism>